<dbReference type="HAMAP" id="MF_01894">
    <property type="entry name" value="Smc_prok"/>
    <property type="match status" value="1"/>
</dbReference>
<protein>
    <recommendedName>
        <fullName evidence="6">Chromosome partition protein Smc</fullName>
    </recommendedName>
</protein>
<dbReference type="InterPro" id="IPR024704">
    <property type="entry name" value="SMC"/>
</dbReference>
<comment type="similarity">
    <text evidence="6">Belongs to the SMC family.</text>
</comment>
<dbReference type="Proteomes" id="UP001163739">
    <property type="component" value="Chromosome"/>
</dbReference>
<comment type="subcellular location">
    <subcellularLocation>
        <location evidence="6">Cytoplasm</location>
    </subcellularLocation>
</comment>
<comment type="subunit">
    <text evidence="6">Homodimer.</text>
</comment>
<feature type="coiled-coil region" evidence="6">
    <location>
        <begin position="674"/>
        <end position="768"/>
    </location>
</feature>
<keyword evidence="3 6" id="KW-0067">ATP-binding</keyword>
<evidence type="ECO:0000259" key="7">
    <source>
        <dbReference type="Pfam" id="PF02463"/>
    </source>
</evidence>
<dbReference type="NCBIfam" id="TIGR02168">
    <property type="entry name" value="SMC_prok_B"/>
    <property type="match status" value="1"/>
</dbReference>
<feature type="coiled-coil region" evidence="6">
    <location>
        <begin position="170"/>
        <end position="235"/>
    </location>
</feature>
<name>A0ABY6N6L3_9ALTE</name>
<dbReference type="RefSeq" id="WP_265049229.1">
    <property type="nucleotide sequence ID" value="NZ_CP100390.1"/>
</dbReference>
<feature type="coiled-coil region" evidence="6">
    <location>
        <begin position="300"/>
        <end position="376"/>
    </location>
</feature>
<feature type="coiled-coil region" evidence="6">
    <location>
        <begin position="863"/>
        <end position="911"/>
    </location>
</feature>
<dbReference type="InterPro" id="IPR003395">
    <property type="entry name" value="RecF/RecN/SMC_N"/>
</dbReference>
<dbReference type="Gene3D" id="3.40.50.300">
    <property type="entry name" value="P-loop containing nucleotide triphosphate hydrolases"/>
    <property type="match status" value="2"/>
</dbReference>
<keyword evidence="1 6" id="KW-0963">Cytoplasm</keyword>
<dbReference type="PANTHER" id="PTHR43977">
    <property type="entry name" value="STRUCTURAL MAINTENANCE OF CHROMOSOMES PROTEIN 3"/>
    <property type="match status" value="1"/>
</dbReference>
<feature type="binding site" evidence="6">
    <location>
        <begin position="32"/>
        <end position="39"/>
    </location>
    <ligand>
        <name>ATP</name>
        <dbReference type="ChEBI" id="CHEBI:30616"/>
    </ligand>
</feature>
<reference evidence="8" key="1">
    <citation type="submission" date="2022-06" db="EMBL/GenBank/DDBJ databases">
        <title>Alkalimarinus sp. nov., isolated from gut of a Alitta virens.</title>
        <authorList>
            <person name="Yang A.I."/>
            <person name="Shin N.-R."/>
        </authorList>
    </citation>
    <scope>NUCLEOTIDE SEQUENCE</scope>
    <source>
        <strain evidence="8">A2M4</strain>
    </source>
</reference>
<dbReference type="Pfam" id="PF02463">
    <property type="entry name" value="SMC_N"/>
    <property type="match status" value="1"/>
</dbReference>
<feature type="coiled-coil region" evidence="6">
    <location>
        <begin position="412"/>
        <end position="493"/>
    </location>
</feature>
<dbReference type="InterPro" id="IPR011890">
    <property type="entry name" value="SMC_prok"/>
</dbReference>
<dbReference type="InterPro" id="IPR027417">
    <property type="entry name" value="P-loop_NTPase"/>
</dbReference>
<evidence type="ECO:0000256" key="2">
    <source>
        <dbReference type="ARBA" id="ARBA00022741"/>
    </source>
</evidence>
<feature type="domain" description="RecF/RecN/SMC N-terminal" evidence="7">
    <location>
        <begin position="3"/>
        <end position="1164"/>
    </location>
</feature>
<evidence type="ECO:0000256" key="6">
    <source>
        <dbReference type="HAMAP-Rule" id="MF_01894"/>
    </source>
</evidence>
<evidence type="ECO:0000256" key="4">
    <source>
        <dbReference type="ARBA" id="ARBA00023054"/>
    </source>
</evidence>
<keyword evidence="2 6" id="KW-0547">Nucleotide-binding</keyword>
<gene>
    <name evidence="6 8" type="primary">smc</name>
    <name evidence="8" type="ORF">NKI27_08470</name>
</gene>
<organism evidence="8 9">
    <name type="scientific">Alkalimarinus alittae</name>
    <dbReference type="NCBI Taxonomy" id="2961619"/>
    <lineage>
        <taxon>Bacteria</taxon>
        <taxon>Pseudomonadati</taxon>
        <taxon>Pseudomonadota</taxon>
        <taxon>Gammaproteobacteria</taxon>
        <taxon>Alteromonadales</taxon>
        <taxon>Alteromonadaceae</taxon>
        <taxon>Alkalimarinus</taxon>
    </lineage>
</organism>
<comment type="function">
    <text evidence="6">Required for chromosome condensation and partitioning.</text>
</comment>
<evidence type="ECO:0000256" key="1">
    <source>
        <dbReference type="ARBA" id="ARBA00022490"/>
    </source>
</evidence>
<proteinExistence type="inferred from homology"/>
<comment type="domain">
    <text evidence="6">Contains large globular domains required for ATP hydrolysis at each terminus and a third globular domain forming a flexible hinge near the middle of the molecule. These domains are separated by coiled-coil structures.</text>
</comment>
<feature type="coiled-coil region" evidence="6">
    <location>
        <begin position="998"/>
        <end position="1025"/>
    </location>
</feature>
<evidence type="ECO:0000256" key="3">
    <source>
        <dbReference type="ARBA" id="ARBA00022840"/>
    </source>
</evidence>
<keyword evidence="4 6" id="KW-0175">Coiled coil</keyword>
<keyword evidence="5 6" id="KW-0238">DNA-binding</keyword>
<keyword evidence="9" id="KW-1185">Reference proteome</keyword>
<dbReference type="PIRSF" id="PIRSF005719">
    <property type="entry name" value="SMC"/>
    <property type="match status" value="1"/>
</dbReference>
<evidence type="ECO:0000313" key="9">
    <source>
        <dbReference type="Proteomes" id="UP001163739"/>
    </source>
</evidence>
<accession>A0ABY6N6L3</accession>
<dbReference type="SUPFAM" id="SSF52540">
    <property type="entry name" value="P-loop containing nucleoside triphosphate hydrolases"/>
    <property type="match status" value="2"/>
</dbReference>
<dbReference type="CDD" id="cd03278">
    <property type="entry name" value="ABC_SMC_barmotin"/>
    <property type="match status" value="2"/>
</dbReference>
<dbReference type="EMBL" id="CP100390">
    <property type="protein sequence ID" value="UZE97752.1"/>
    <property type="molecule type" value="Genomic_DNA"/>
</dbReference>
<evidence type="ECO:0000256" key="5">
    <source>
        <dbReference type="ARBA" id="ARBA00023125"/>
    </source>
</evidence>
<sequence length="1180" mass="134339">MRLKSIKLAGFKSFVDPTTVSFPTNLSAVVGPNGCGKSNVIDAVRWVMGESSAKHLRGESMTDVIFNGSNGRKPVGQASIELVFDNTEGKLVGEFAQFNEISIRRKVTREAQSFYYLNGTKCRRRDITDLFLGTGLGPRSYAIIEQGMISKLIESKPEELRVFLEEAAGISKYKERRKDTERRMKRTEENLDRLADIREELERQLSHLHKQAQAAEKYTELKKEERLKNAQLNALKWRDLDRKLSEKSTQVQGLELRLEEVLYARTANDTLSEQLRIEHHDSSEKFNKVQALYYESGAEIARVEQSLQHQKERAAQLQKELQDVVSSVNELKEELDADQLRLDEIVIEYEELVPELEESNAQSDESAERLAVMEDEMQRWQHDWEQFNQLSSDARQRAEVEQSRIKQSELSLLRIGDKITRLQEELMTLEDQSDQGILEELKEQIAEKDIVVEDARELRLDASDIITASRESINQLEQILAENRNKYQQNTGELASKIALQKGALGDDDQERISWFQQQGINTDATLARQLKVSGGWDTAVEVVLGRFLQGVKVPSLETMAGVETTDLTSSISLFEDTNSESIHATNVTENVKGDRGFEKKCLSLFVEGRGFYSGILNKIFTAESLTEALSVRQTLLPDESIVLRDGTWIGRHWINLFKQGSAASGLLQRQKAIDELTVIVDEQREIISALESELQQHRVSLKDNELKLEEAARQVSEAEKTQSLLTSQLSSAEVKFEQLFARVIRTKEDLADLTIQKEQELEALEASRIVWQQAMDDMDKNADEREIQLQRRDDIRASLDNYRQQARHQRDTSHQLQLKVQAAKNQKEGLSTTIYKLTLQLERVSERHRLLLESAESNSDPLEELQIRLEELLENRLNEETLLNNARETLERVDAQMRDQERSRIESEQKLNDIRGTLEQERMESQALEIHRTGVEEQLKKDSFDLDAVLNILPEHAEERLWKDELAKIANRIQRLGAINLAAIDEYKIQSERKTYLDAQDAELREALETLESAIRKIDRETRARFKETYDKVNNGLQELFPKVFGGGSAYLALTGDDLLETGVSIMARPPGKKNSTIHLLSGGEKALTAIALIFSIFQLNPAPFCMLDEVDAPLDDANVARYANMVKDMSSKVQFIYITHNKIAMEMADQLMGVTMHEPGVSRLVSVDVEAAAKLAAV</sequence>
<evidence type="ECO:0000313" key="8">
    <source>
        <dbReference type="EMBL" id="UZE97752.1"/>
    </source>
</evidence>